<dbReference type="Pfam" id="PF25156">
    <property type="entry name" value="PNGase_A_C"/>
    <property type="match status" value="1"/>
</dbReference>
<feature type="chain" id="PRO_5025413467" description="Peptide N-acetyl-beta-D-glucosaminyl asparaginase amidase A N-terminal domain-containing protein" evidence="2">
    <location>
        <begin position="19"/>
        <end position="658"/>
    </location>
</feature>
<dbReference type="InterPro" id="IPR056948">
    <property type="entry name" value="PNGaseA_N"/>
</dbReference>
<dbReference type="AlphaFoldDB" id="A0A6A6FAG2"/>
<proteinExistence type="predicted"/>
<feature type="domain" description="Peptide N-acetyl-beta-D-glucosaminyl asparaginase amidase A N-terminal" evidence="3">
    <location>
        <begin position="80"/>
        <end position="397"/>
    </location>
</feature>
<gene>
    <name evidence="4" type="ORF">CERZMDRAFT_45215</name>
</gene>
<feature type="signal peptide" evidence="2">
    <location>
        <begin position="1"/>
        <end position="18"/>
    </location>
</feature>
<feature type="region of interest" description="Disordered" evidence="1">
    <location>
        <begin position="462"/>
        <end position="481"/>
    </location>
</feature>
<dbReference type="Proteomes" id="UP000799539">
    <property type="component" value="Unassembled WGS sequence"/>
</dbReference>
<evidence type="ECO:0000256" key="2">
    <source>
        <dbReference type="SAM" id="SignalP"/>
    </source>
</evidence>
<dbReference type="InterPro" id="IPR021102">
    <property type="entry name" value="PNGase_A"/>
</dbReference>
<feature type="region of interest" description="Disordered" evidence="1">
    <location>
        <begin position="637"/>
        <end position="658"/>
    </location>
</feature>
<dbReference type="OrthoDB" id="1612078at2759"/>
<organism evidence="4 5">
    <name type="scientific">Cercospora zeae-maydis SCOH1-5</name>
    <dbReference type="NCBI Taxonomy" id="717836"/>
    <lineage>
        <taxon>Eukaryota</taxon>
        <taxon>Fungi</taxon>
        <taxon>Dikarya</taxon>
        <taxon>Ascomycota</taxon>
        <taxon>Pezizomycotina</taxon>
        <taxon>Dothideomycetes</taxon>
        <taxon>Dothideomycetidae</taxon>
        <taxon>Mycosphaerellales</taxon>
        <taxon>Mycosphaerellaceae</taxon>
        <taxon>Cercospora</taxon>
    </lineage>
</organism>
<name>A0A6A6FAG2_9PEZI</name>
<evidence type="ECO:0000259" key="3">
    <source>
        <dbReference type="Pfam" id="PF12222"/>
    </source>
</evidence>
<evidence type="ECO:0000256" key="1">
    <source>
        <dbReference type="SAM" id="MobiDB-lite"/>
    </source>
</evidence>
<keyword evidence="5" id="KW-1185">Reference proteome</keyword>
<dbReference type="PANTHER" id="PTHR31104">
    <property type="entry name" value="PEPTIDE-N4-(N-ACETYL-BETA-GLUCOSAMINYL)ASPARAGINE AMIDASE A PROTEIN"/>
    <property type="match status" value="1"/>
</dbReference>
<evidence type="ECO:0000313" key="4">
    <source>
        <dbReference type="EMBL" id="KAF2210402.1"/>
    </source>
</evidence>
<sequence length="658" mass="71922">MGATLALALLVRVVIVWPGQPFAWGSRPAITTLSRVKAPRTHTLSEVFQVYPPVLAVTPEGNLAITDGSSNASVAVIPSTKPTCQSTLVQHSFVNSYGHPYVGTYLPPPCDFNRVTFNLSVQAAGRQFDRLGSISFGDIELFRTSTAEPSKSGITWTYLKDMTSFLPLFQTQQKIIFDLGNLVNDIYTAPFNVTLTASFFTVENGHKPADLIIPVSKRQGAAGQASFFQYPHDKAANSITLPRNVRKAVFTIAATGQAQEEFWWGNVPQSEINVFPGNDSLPGFSPFREVQLHIDDVLAGVAWPFPIIFTGGVVPGLWRPVVGIDAFDLKEEEIDITPWLGLLCDGNSHTFELRVSGLNDSSDGVAYGSNITGINWWLTGKVFTWLDRAGHVTTSSQLQQSIPDPSFHIASQVYHAPNGSNATLTYIVDASRHLSISSQVELSDGPVAVSWTQELHYSNRGNYTSHGDQTNTARTYGRHRSSTGYSRSFDYPIYSYSKQETTVHGNLTLAAEVHRGQDTQTIGRLVFPTGVEPYSMFDASQAKHSPYQGAVLRTSQNGSAYYTANQTEHTSYSYGRTTQHMSLFGVRSPMDSGADGMPKITHAKRLFQRQVLAVNDSVVQDEETLLGMSIGHRHNAAGDGEGMTLSGSPGKGAWVRGW</sequence>
<dbReference type="EMBL" id="ML992681">
    <property type="protein sequence ID" value="KAF2210402.1"/>
    <property type="molecule type" value="Genomic_DNA"/>
</dbReference>
<dbReference type="Pfam" id="PF12222">
    <property type="entry name" value="PNGaseA"/>
    <property type="match status" value="1"/>
</dbReference>
<accession>A0A6A6FAG2</accession>
<feature type="compositionally biased region" description="Polar residues" evidence="1">
    <location>
        <begin position="462"/>
        <end position="474"/>
    </location>
</feature>
<reference evidence="4" key="1">
    <citation type="journal article" date="2020" name="Stud. Mycol.">
        <title>101 Dothideomycetes genomes: a test case for predicting lifestyles and emergence of pathogens.</title>
        <authorList>
            <person name="Haridas S."/>
            <person name="Albert R."/>
            <person name="Binder M."/>
            <person name="Bloem J."/>
            <person name="Labutti K."/>
            <person name="Salamov A."/>
            <person name="Andreopoulos B."/>
            <person name="Baker S."/>
            <person name="Barry K."/>
            <person name="Bills G."/>
            <person name="Bluhm B."/>
            <person name="Cannon C."/>
            <person name="Castanera R."/>
            <person name="Culley D."/>
            <person name="Daum C."/>
            <person name="Ezra D."/>
            <person name="Gonzalez J."/>
            <person name="Henrissat B."/>
            <person name="Kuo A."/>
            <person name="Liang C."/>
            <person name="Lipzen A."/>
            <person name="Lutzoni F."/>
            <person name="Magnuson J."/>
            <person name="Mondo S."/>
            <person name="Nolan M."/>
            <person name="Ohm R."/>
            <person name="Pangilinan J."/>
            <person name="Park H.-J."/>
            <person name="Ramirez L."/>
            <person name="Alfaro M."/>
            <person name="Sun H."/>
            <person name="Tritt A."/>
            <person name="Yoshinaga Y."/>
            <person name="Zwiers L.-H."/>
            <person name="Turgeon B."/>
            <person name="Goodwin S."/>
            <person name="Spatafora J."/>
            <person name="Crous P."/>
            <person name="Grigoriev I."/>
        </authorList>
    </citation>
    <scope>NUCLEOTIDE SEQUENCE</scope>
    <source>
        <strain evidence="4">SCOH1-5</strain>
    </source>
</reference>
<protein>
    <recommendedName>
        <fullName evidence="3">Peptide N-acetyl-beta-D-glucosaminyl asparaginase amidase A N-terminal domain-containing protein</fullName>
    </recommendedName>
</protein>
<evidence type="ECO:0000313" key="5">
    <source>
        <dbReference type="Proteomes" id="UP000799539"/>
    </source>
</evidence>
<keyword evidence="2" id="KW-0732">Signal</keyword>